<evidence type="ECO:0000313" key="11">
    <source>
        <dbReference type="Proteomes" id="UP000252733"/>
    </source>
</evidence>
<evidence type="ECO:0000256" key="2">
    <source>
        <dbReference type="ARBA" id="ARBA00004696"/>
    </source>
</evidence>
<dbReference type="PANTHER" id="PTHR22854">
    <property type="entry name" value="TRYPTOPHAN BIOSYNTHESIS PROTEIN"/>
    <property type="match status" value="1"/>
</dbReference>
<dbReference type="SUPFAM" id="SSF51366">
    <property type="entry name" value="Ribulose-phoshate binding barrel"/>
    <property type="match status" value="1"/>
</dbReference>
<sequence length="267" mass="29162">MNILDKIVANKKEEVAAAKSKVSIKELKYYRHFTAPVASIKENLIKKKDFPVITEFKRQSPSKGIIHAGAKVAEIVPGYAKAGAAGISVLTDVQFFGGSNDDLSQARDLTDTPIIRKEFIIDPYQIYEAKAIGASAVLLIAAILEKQQAADLASLANYLGLEVLMEFHDESEAEMLNSYVDMAGINNRNLKTFEVDLQHAANMISLLPSHILPIAESGIHSADDFLFLKNAGFQGFLMGEYFMKHSDPAKACADLKAEVTGKSVTQL</sequence>
<keyword evidence="6" id="KW-0822">Tryptophan biosynthesis</keyword>
<keyword evidence="8" id="KW-0456">Lyase</keyword>
<feature type="domain" description="Indole-3-glycerol phosphate synthase" evidence="9">
    <location>
        <begin position="4"/>
        <end position="254"/>
    </location>
</feature>
<evidence type="ECO:0000256" key="8">
    <source>
        <dbReference type="ARBA" id="ARBA00023239"/>
    </source>
</evidence>
<keyword evidence="7" id="KW-0057">Aromatic amino acid biosynthesis</keyword>
<evidence type="ECO:0000256" key="7">
    <source>
        <dbReference type="ARBA" id="ARBA00023141"/>
    </source>
</evidence>
<dbReference type="NCBIfam" id="NF001377">
    <property type="entry name" value="PRK00278.2-4"/>
    <property type="match status" value="1"/>
</dbReference>
<reference evidence="10 11" key="1">
    <citation type="submission" date="2018-07" db="EMBL/GenBank/DDBJ databases">
        <title>Freshwater and sediment microbial communities from various areas in North America, analyzing microbe dynamics in response to fracking.</title>
        <authorList>
            <person name="Lamendella R."/>
        </authorList>
    </citation>
    <scope>NUCLEOTIDE SEQUENCE [LARGE SCALE GENOMIC DNA]</scope>
    <source>
        <strain evidence="10 11">160A</strain>
    </source>
</reference>
<dbReference type="RefSeq" id="WP_114436935.1">
    <property type="nucleotide sequence ID" value="NZ_QPIZ01000009.1"/>
</dbReference>
<evidence type="ECO:0000259" key="9">
    <source>
        <dbReference type="Pfam" id="PF00218"/>
    </source>
</evidence>
<keyword evidence="5" id="KW-0210">Decarboxylase</keyword>
<protein>
    <recommendedName>
        <fullName evidence="3">indole-3-glycerol-phosphate synthase</fullName>
        <ecNumber evidence="3">4.1.1.48</ecNumber>
    </recommendedName>
</protein>
<dbReference type="EMBL" id="QPIZ01000009">
    <property type="protein sequence ID" value="RCW36105.1"/>
    <property type="molecule type" value="Genomic_DNA"/>
</dbReference>
<dbReference type="Pfam" id="PF00218">
    <property type="entry name" value="IGPS"/>
    <property type="match status" value="1"/>
</dbReference>
<evidence type="ECO:0000256" key="3">
    <source>
        <dbReference type="ARBA" id="ARBA00012362"/>
    </source>
</evidence>
<dbReference type="UniPathway" id="UPA00035">
    <property type="reaction ID" value="UER00043"/>
</dbReference>
<accession>A0A368V761</accession>
<dbReference type="InterPro" id="IPR013798">
    <property type="entry name" value="Indole-3-glycerol_P_synth_dom"/>
</dbReference>
<name>A0A368V761_9BACT</name>
<keyword evidence="11" id="KW-1185">Reference proteome</keyword>
<dbReference type="InterPro" id="IPR013785">
    <property type="entry name" value="Aldolase_TIM"/>
</dbReference>
<organism evidence="10 11">
    <name type="scientific">Marinilabilia salmonicolor</name>
    <dbReference type="NCBI Taxonomy" id="989"/>
    <lineage>
        <taxon>Bacteria</taxon>
        <taxon>Pseudomonadati</taxon>
        <taxon>Bacteroidota</taxon>
        <taxon>Bacteroidia</taxon>
        <taxon>Marinilabiliales</taxon>
        <taxon>Marinilabiliaceae</taxon>
        <taxon>Marinilabilia</taxon>
    </lineage>
</organism>
<dbReference type="InterPro" id="IPR045186">
    <property type="entry name" value="Indole-3-glycerol_P_synth"/>
</dbReference>
<gene>
    <name evidence="10" type="ORF">DFO77_10969</name>
</gene>
<dbReference type="InterPro" id="IPR011060">
    <property type="entry name" value="RibuloseP-bd_barrel"/>
</dbReference>
<dbReference type="PANTHER" id="PTHR22854:SF2">
    <property type="entry name" value="INDOLE-3-GLYCEROL-PHOSPHATE SYNTHASE"/>
    <property type="match status" value="1"/>
</dbReference>
<evidence type="ECO:0000256" key="1">
    <source>
        <dbReference type="ARBA" id="ARBA00001633"/>
    </source>
</evidence>
<comment type="catalytic activity">
    <reaction evidence="1">
        <text>1-(2-carboxyphenylamino)-1-deoxy-D-ribulose 5-phosphate + H(+) = (1S,2R)-1-C-(indol-3-yl)glycerol 3-phosphate + CO2 + H2O</text>
        <dbReference type="Rhea" id="RHEA:23476"/>
        <dbReference type="ChEBI" id="CHEBI:15377"/>
        <dbReference type="ChEBI" id="CHEBI:15378"/>
        <dbReference type="ChEBI" id="CHEBI:16526"/>
        <dbReference type="ChEBI" id="CHEBI:58613"/>
        <dbReference type="ChEBI" id="CHEBI:58866"/>
        <dbReference type="EC" id="4.1.1.48"/>
    </reaction>
</comment>
<comment type="pathway">
    <text evidence="2">Amino-acid biosynthesis; L-tryptophan biosynthesis; L-tryptophan from chorismate: step 4/5.</text>
</comment>
<dbReference type="FunFam" id="3.20.20.70:FF:000024">
    <property type="entry name" value="Indole-3-glycerol phosphate synthase"/>
    <property type="match status" value="1"/>
</dbReference>
<proteinExistence type="predicted"/>
<dbReference type="AlphaFoldDB" id="A0A368V761"/>
<dbReference type="GO" id="GO:0000162">
    <property type="term" value="P:L-tryptophan biosynthetic process"/>
    <property type="evidence" value="ECO:0007669"/>
    <property type="project" value="UniProtKB-UniPathway"/>
</dbReference>
<evidence type="ECO:0000256" key="5">
    <source>
        <dbReference type="ARBA" id="ARBA00022793"/>
    </source>
</evidence>
<dbReference type="GO" id="GO:0004425">
    <property type="term" value="F:indole-3-glycerol-phosphate synthase activity"/>
    <property type="evidence" value="ECO:0007669"/>
    <property type="project" value="UniProtKB-EC"/>
</dbReference>
<dbReference type="CDD" id="cd00331">
    <property type="entry name" value="IGPS"/>
    <property type="match status" value="1"/>
</dbReference>
<dbReference type="Proteomes" id="UP000252733">
    <property type="component" value="Unassembled WGS sequence"/>
</dbReference>
<dbReference type="EC" id="4.1.1.48" evidence="3"/>
<dbReference type="GO" id="GO:0004640">
    <property type="term" value="F:phosphoribosylanthranilate isomerase activity"/>
    <property type="evidence" value="ECO:0007669"/>
    <property type="project" value="TreeGrafter"/>
</dbReference>
<evidence type="ECO:0000256" key="6">
    <source>
        <dbReference type="ARBA" id="ARBA00022822"/>
    </source>
</evidence>
<comment type="caution">
    <text evidence="10">The sequence shown here is derived from an EMBL/GenBank/DDBJ whole genome shotgun (WGS) entry which is preliminary data.</text>
</comment>
<evidence type="ECO:0000313" key="10">
    <source>
        <dbReference type="EMBL" id="RCW36105.1"/>
    </source>
</evidence>
<dbReference type="Gene3D" id="3.20.20.70">
    <property type="entry name" value="Aldolase class I"/>
    <property type="match status" value="1"/>
</dbReference>
<keyword evidence="4" id="KW-0028">Amino-acid biosynthesis</keyword>
<evidence type="ECO:0000256" key="4">
    <source>
        <dbReference type="ARBA" id="ARBA00022605"/>
    </source>
</evidence>